<name>A0A7K0DZE6_9NOCA</name>
<evidence type="ECO:0000313" key="4">
    <source>
        <dbReference type="EMBL" id="MQY31186.1"/>
    </source>
</evidence>
<evidence type="ECO:0000313" key="5">
    <source>
        <dbReference type="Proteomes" id="UP000431401"/>
    </source>
</evidence>
<dbReference type="InterPro" id="IPR050832">
    <property type="entry name" value="Bact_Acetyltransf"/>
</dbReference>
<keyword evidence="5" id="KW-1185">Reference proteome</keyword>
<dbReference type="GO" id="GO:0016747">
    <property type="term" value="F:acyltransferase activity, transferring groups other than amino-acyl groups"/>
    <property type="evidence" value="ECO:0007669"/>
    <property type="project" value="InterPro"/>
</dbReference>
<keyword evidence="1" id="KW-0808">Transferase</keyword>
<feature type="domain" description="N-acetyltransferase" evidence="3">
    <location>
        <begin position="8"/>
        <end position="157"/>
    </location>
</feature>
<comment type="caution">
    <text evidence="4">The sequence shown here is derived from an EMBL/GenBank/DDBJ whole genome shotgun (WGS) entry which is preliminary data.</text>
</comment>
<organism evidence="4 5">
    <name type="scientific">Nocardia aurantia</name>
    <dbReference type="NCBI Taxonomy" id="2585199"/>
    <lineage>
        <taxon>Bacteria</taxon>
        <taxon>Bacillati</taxon>
        <taxon>Actinomycetota</taxon>
        <taxon>Actinomycetes</taxon>
        <taxon>Mycobacteriales</taxon>
        <taxon>Nocardiaceae</taxon>
        <taxon>Nocardia</taxon>
    </lineage>
</organism>
<keyword evidence="2" id="KW-0012">Acyltransferase</keyword>
<reference evidence="4 5" key="1">
    <citation type="submission" date="2019-10" db="EMBL/GenBank/DDBJ databases">
        <title>Nocardia macrotermitis sp. nov. and Nocardia aurantia sp. nov., isolated from the gut of fungus growing-termite Macrotermes natalensis.</title>
        <authorList>
            <person name="Benndorf R."/>
            <person name="Schwitalla J."/>
            <person name="Martin K."/>
            <person name="De Beer W."/>
            <person name="Kaster A.-K."/>
            <person name="Vollmers J."/>
            <person name="Poulsen M."/>
            <person name="Beemelmanns C."/>
        </authorList>
    </citation>
    <scope>NUCLEOTIDE SEQUENCE [LARGE SCALE GENOMIC DNA]</scope>
    <source>
        <strain evidence="4 5">RB56</strain>
    </source>
</reference>
<dbReference type="PROSITE" id="PS51186">
    <property type="entry name" value="GNAT"/>
    <property type="match status" value="1"/>
</dbReference>
<dbReference type="SUPFAM" id="SSF55729">
    <property type="entry name" value="Acyl-CoA N-acyltransferases (Nat)"/>
    <property type="match status" value="1"/>
</dbReference>
<evidence type="ECO:0000256" key="2">
    <source>
        <dbReference type="ARBA" id="ARBA00023315"/>
    </source>
</evidence>
<dbReference type="OrthoDB" id="70840at2"/>
<dbReference type="RefSeq" id="WP_153348444.1">
    <property type="nucleotide sequence ID" value="NZ_WEGI01000017.1"/>
</dbReference>
<sequence length="157" mass="17992">MTSVPLDLTVLEVEWDHPDAVTLRDEMAAEVGPRYAGLMREFPVNPNHVDPDTVVRTYVAYADGPAGHAAVRWNRADLELKRMFVRPRHRGSYTATALLEAAERTARTLALPRLILQTGHLQPEAVRFYERNGYQRIPHFPPYEVLPLSHCFEKRFT</sequence>
<dbReference type="Gene3D" id="3.40.630.30">
    <property type="match status" value="1"/>
</dbReference>
<dbReference type="Proteomes" id="UP000431401">
    <property type="component" value="Unassembled WGS sequence"/>
</dbReference>
<gene>
    <name evidence="4" type="ORF">NRB56_67940</name>
</gene>
<evidence type="ECO:0000256" key="1">
    <source>
        <dbReference type="ARBA" id="ARBA00022679"/>
    </source>
</evidence>
<evidence type="ECO:0000259" key="3">
    <source>
        <dbReference type="PROSITE" id="PS51186"/>
    </source>
</evidence>
<dbReference type="Pfam" id="PF13508">
    <property type="entry name" value="Acetyltransf_7"/>
    <property type="match status" value="1"/>
</dbReference>
<dbReference type="InterPro" id="IPR016181">
    <property type="entry name" value="Acyl_CoA_acyltransferase"/>
</dbReference>
<proteinExistence type="predicted"/>
<protein>
    <recommendedName>
        <fullName evidence="3">N-acetyltransferase domain-containing protein</fullName>
    </recommendedName>
</protein>
<dbReference type="AlphaFoldDB" id="A0A7K0DZE6"/>
<dbReference type="InterPro" id="IPR000182">
    <property type="entry name" value="GNAT_dom"/>
</dbReference>
<dbReference type="PANTHER" id="PTHR43877">
    <property type="entry name" value="AMINOALKYLPHOSPHONATE N-ACETYLTRANSFERASE-RELATED-RELATED"/>
    <property type="match status" value="1"/>
</dbReference>
<dbReference type="CDD" id="cd04301">
    <property type="entry name" value="NAT_SF"/>
    <property type="match status" value="1"/>
</dbReference>
<dbReference type="EMBL" id="WEGI01000017">
    <property type="protein sequence ID" value="MQY31186.1"/>
    <property type="molecule type" value="Genomic_DNA"/>
</dbReference>
<dbReference type="PANTHER" id="PTHR43877:SF2">
    <property type="entry name" value="AMINOALKYLPHOSPHONATE N-ACETYLTRANSFERASE-RELATED"/>
    <property type="match status" value="1"/>
</dbReference>
<accession>A0A7K0DZE6</accession>